<evidence type="ECO:0000256" key="1">
    <source>
        <dbReference type="SAM" id="SignalP"/>
    </source>
</evidence>
<dbReference type="EMBL" id="CP067089">
    <property type="protein sequence ID" value="QQO07996.1"/>
    <property type="molecule type" value="Genomic_DNA"/>
</dbReference>
<keyword evidence="3" id="KW-1185">Reference proteome</keyword>
<protein>
    <recommendedName>
        <fullName evidence="4">DUF5723 domain-containing protein</fullName>
    </recommendedName>
</protein>
<dbReference type="RefSeq" id="WP_215625302.1">
    <property type="nucleotide sequence ID" value="NZ_CP067089.2"/>
</dbReference>
<gene>
    <name evidence="2" type="ORF">JFL75_13720</name>
</gene>
<organism evidence="2 3">
    <name type="scientific">Breznakiella homolactica</name>
    <dbReference type="NCBI Taxonomy" id="2798577"/>
    <lineage>
        <taxon>Bacteria</taxon>
        <taxon>Pseudomonadati</taxon>
        <taxon>Spirochaetota</taxon>
        <taxon>Spirochaetia</taxon>
        <taxon>Spirochaetales</taxon>
        <taxon>Breznakiellaceae</taxon>
        <taxon>Breznakiella</taxon>
    </lineage>
</organism>
<dbReference type="Proteomes" id="UP000595917">
    <property type="component" value="Chromosome"/>
</dbReference>
<dbReference type="KEGG" id="bhc:JFL75_13720"/>
<proteinExistence type="predicted"/>
<accession>A0A7T7XKF6</accession>
<sequence>MKKLPFLLFCLLCSGTLFAWDYGLVLNQTPKYTHDGFEYVGTFTPWVSALFGDNIDLYVSGFIKLKYEDDEFSFIPDLGRTEVLYRHSSGMTLGAGRMDYMDPAGMVASGLYDGFSGNFRFGNGLSFRANALYSGLVNKKNAEIVLSPADADDFADDDRFLAPSRALASGILTIPGLFGVHNELSVGLIGQFDLGFDDIWYHSQYLSVNYDFNRVRNLELSLDLSAALAEYSFEDETELEFTAAASLEALYRLPVSRPASVFAGVRWASGDSGPFSPYKPVNVLSQGKVFTPNLSGLTKINLGAGVRVTEKIYTELLANYFLRTDMTTVSDEDIDPDSDSYALGGEIYASLIWAPVSDVSFILGGGAFLPQLGDAFVSDADVQWLVSLAVVLSL</sequence>
<feature type="chain" id="PRO_5031505613" description="DUF5723 domain-containing protein" evidence="1">
    <location>
        <begin position="20"/>
        <end position="394"/>
    </location>
</feature>
<feature type="signal peptide" evidence="1">
    <location>
        <begin position="1"/>
        <end position="19"/>
    </location>
</feature>
<dbReference type="InterPro" id="IPR053728">
    <property type="entry name" value="Alginate_Permeability_Chnl"/>
</dbReference>
<keyword evidence="1" id="KW-0732">Signal</keyword>
<name>A0A7T7XKF6_9SPIR</name>
<evidence type="ECO:0008006" key="4">
    <source>
        <dbReference type="Google" id="ProtNLM"/>
    </source>
</evidence>
<dbReference type="Gene3D" id="2.40.160.100">
    <property type="match status" value="1"/>
</dbReference>
<evidence type="ECO:0000313" key="2">
    <source>
        <dbReference type="EMBL" id="QQO07996.1"/>
    </source>
</evidence>
<reference evidence="2" key="1">
    <citation type="submission" date="2021-01" db="EMBL/GenBank/DDBJ databases">
        <title>Description of Breznakiella homolactica.</title>
        <authorList>
            <person name="Song Y."/>
            <person name="Brune A."/>
        </authorList>
    </citation>
    <scope>NUCLEOTIDE SEQUENCE</scope>
    <source>
        <strain evidence="2">RmG30</strain>
    </source>
</reference>
<evidence type="ECO:0000313" key="3">
    <source>
        <dbReference type="Proteomes" id="UP000595917"/>
    </source>
</evidence>
<dbReference type="AlphaFoldDB" id="A0A7T7XKF6"/>